<organism evidence="2 3">
    <name type="scientific">Turnera subulata</name>
    <dbReference type="NCBI Taxonomy" id="218843"/>
    <lineage>
        <taxon>Eukaryota</taxon>
        <taxon>Viridiplantae</taxon>
        <taxon>Streptophyta</taxon>
        <taxon>Embryophyta</taxon>
        <taxon>Tracheophyta</taxon>
        <taxon>Spermatophyta</taxon>
        <taxon>Magnoliopsida</taxon>
        <taxon>eudicotyledons</taxon>
        <taxon>Gunneridae</taxon>
        <taxon>Pentapetalae</taxon>
        <taxon>rosids</taxon>
        <taxon>fabids</taxon>
        <taxon>Malpighiales</taxon>
        <taxon>Passifloraceae</taxon>
        <taxon>Turnera</taxon>
    </lineage>
</organism>
<evidence type="ECO:0000313" key="3">
    <source>
        <dbReference type="Proteomes" id="UP001141552"/>
    </source>
</evidence>
<comment type="caution">
    <text evidence="2">The sequence shown here is derived from an EMBL/GenBank/DDBJ whole genome shotgun (WGS) entry which is preliminary data.</text>
</comment>
<gene>
    <name evidence="2" type="ORF">Tsubulata_004769</name>
</gene>
<sequence length="79" mass="9297">MDPSPAPPAPWLPKDGDKWELRHDDDGFTYKILKRLRLSDTPAPPPSSTADPEAREKNRRECKRNTLLKLRKRYQEEIR</sequence>
<accession>A0A9Q0J2U4</accession>
<dbReference type="AlphaFoldDB" id="A0A9Q0J2U4"/>
<reference evidence="2" key="2">
    <citation type="journal article" date="2023" name="Plants (Basel)">
        <title>Annotation of the Turnera subulata (Passifloraceae) Draft Genome Reveals the S-Locus Evolved after the Divergence of Turneroideae from Passifloroideae in a Stepwise Manner.</title>
        <authorList>
            <person name="Henning P.M."/>
            <person name="Roalson E.H."/>
            <person name="Mir W."/>
            <person name="McCubbin A.G."/>
            <person name="Shore J.S."/>
        </authorList>
    </citation>
    <scope>NUCLEOTIDE SEQUENCE</scope>
    <source>
        <strain evidence="2">F60SS</strain>
    </source>
</reference>
<dbReference type="PANTHER" id="PTHR35737">
    <property type="entry name" value="CRYPTIC LOCI REGULATOR"/>
    <property type="match status" value="1"/>
</dbReference>
<dbReference type="PANTHER" id="PTHR35737:SF1">
    <property type="entry name" value="CRYPTIC LOCI REGULATOR"/>
    <property type="match status" value="1"/>
</dbReference>
<evidence type="ECO:0000313" key="2">
    <source>
        <dbReference type="EMBL" id="KAJ4827551.1"/>
    </source>
</evidence>
<dbReference type="Proteomes" id="UP001141552">
    <property type="component" value="Unassembled WGS sequence"/>
</dbReference>
<reference evidence="2" key="1">
    <citation type="submission" date="2022-02" db="EMBL/GenBank/DDBJ databases">
        <authorList>
            <person name="Henning P.M."/>
            <person name="McCubbin A.G."/>
            <person name="Shore J.S."/>
        </authorList>
    </citation>
    <scope>NUCLEOTIDE SEQUENCE</scope>
    <source>
        <strain evidence="2">F60SS</strain>
        <tissue evidence="2">Leaves</tissue>
    </source>
</reference>
<dbReference type="EMBL" id="JAKUCV010006391">
    <property type="protein sequence ID" value="KAJ4827551.1"/>
    <property type="molecule type" value="Genomic_DNA"/>
</dbReference>
<evidence type="ECO:0000256" key="1">
    <source>
        <dbReference type="SAM" id="MobiDB-lite"/>
    </source>
</evidence>
<proteinExistence type="predicted"/>
<keyword evidence="3" id="KW-1185">Reference proteome</keyword>
<protein>
    <submittedName>
        <fullName evidence="2">Uncharacterized protein</fullName>
    </submittedName>
</protein>
<name>A0A9Q0J2U4_9ROSI</name>
<feature type="region of interest" description="Disordered" evidence="1">
    <location>
        <begin position="36"/>
        <end position="67"/>
    </location>
</feature>